<dbReference type="GO" id="GO:0016301">
    <property type="term" value="F:kinase activity"/>
    <property type="evidence" value="ECO:0007669"/>
    <property type="project" value="UniProtKB-KW"/>
</dbReference>
<dbReference type="PANTHER" id="PTHR44167">
    <property type="entry name" value="OVARIAN-SPECIFIC SERINE/THREONINE-PROTEIN KINASE LOK-RELATED"/>
    <property type="match status" value="1"/>
</dbReference>
<sequence>MSTIVTSQDLHFEGRQIILSDDVYENYIALEGVDYELQYLNLTSPGNKGGHSNVFLLLDPDIREVDEYTLVLKVCNYPIEEKRDSILRKRFLREIAALKKAKSAKSRGVIQIHSSGTIIIDTKSYHYYTMEYASNDLTNHLSENEIGTQQKIVLCKEILRGIEDLHKIGIYHRDIKHDNMLICGGQCKVGDLGLIRHRENDTLNEYGNRIGAFGWESPEVMNKYYAERKKKTSNYQESSNSLIDEKSDVFQLGKLFWYIFVGRIPVGQLDLSDFLLDDHDLFNLLRGMLLQSKENRLDLPTVKKQLEPIAQRYYAA</sequence>
<gene>
    <name evidence="2" type="ORF">ACFSKU_19190</name>
</gene>
<keyword evidence="3" id="KW-1185">Reference proteome</keyword>
<proteinExistence type="predicted"/>
<evidence type="ECO:0000259" key="1">
    <source>
        <dbReference type="PROSITE" id="PS50011"/>
    </source>
</evidence>
<dbReference type="Pfam" id="PF00069">
    <property type="entry name" value="Pkinase"/>
    <property type="match status" value="1"/>
</dbReference>
<protein>
    <submittedName>
        <fullName evidence="2">Protein kinase</fullName>
    </submittedName>
</protein>
<dbReference type="InterPro" id="IPR000719">
    <property type="entry name" value="Prot_kinase_dom"/>
</dbReference>
<dbReference type="PROSITE" id="PS50011">
    <property type="entry name" value="PROTEIN_KINASE_DOM"/>
    <property type="match status" value="1"/>
</dbReference>
<evidence type="ECO:0000313" key="2">
    <source>
        <dbReference type="EMBL" id="MFD2069022.1"/>
    </source>
</evidence>
<dbReference type="InterPro" id="IPR008271">
    <property type="entry name" value="Ser/Thr_kinase_AS"/>
</dbReference>
<name>A0ABW4X327_9BACT</name>
<accession>A0ABW4X327</accession>
<dbReference type="EMBL" id="JBHUHV010000058">
    <property type="protein sequence ID" value="MFD2069022.1"/>
    <property type="molecule type" value="Genomic_DNA"/>
</dbReference>
<dbReference type="SMART" id="SM00220">
    <property type="entry name" value="S_TKc"/>
    <property type="match status" value="1"/>
</dbReference>
<dbReference type="PANTHER" id="PTHR44167:SF25">
    <property type="entry name" value="PROTEIN KINASE DOMAIN CONTAINING PROTEIN"/>
    <property type="match status" value="1"/>
</dbReference>
<organism evidence="2 3">
    <name type="scientific">Pontibacter silvestris</name>
    <dbReference type="NCBI Taxonomy" id="2305183"/>
    <lineage>
        <taxon>Bacteria</taxon>
        <taxon>Pseudomonadati</taxon>
        <taxon>Bacteroidota</taxon>
        <taxon>Cytophagia</taxon>
        <taxon>Cytophagales</taxon>
        <taxon>Hymenobacteraceae</taxon>
        <taxon>Pontibacter</taxon>
    </lineage>
</organism>
<keyword evidence="2" id="KW-0418">Kinase</keyword>
<dbReference type="InterPro" id="IPR011009">
    <property type="entry name" value="Kinase-like_dom_sf"/>
</dbReference>
<evidence type="ECO:0000313" key="3">
    <source>
        <dbReference type="Proteomes" id="UP001597369"/>
    </source>
</evidence>
<dbReference type="RefSeq" id="WP_229957494.1">
    <property type="nucleotide sequence ID" value="NZ_JAJJWI010000001.1"/>
</dbReference>
<dbReference type="PROSITE" id="PS00108">
    <property type="entry name" value="PROTEIN_KINASE_ST"/>
    <property type="match status" value="1"/>
</dbReference>
<keyword evidence="2" id="KW-0808">Transferase</keyword>
<dbReference type="Gene3D" id="1.10.510.10">
    <property type="entry name" value="Transferase(Phosphotransferase) domain 1"/>
    <property type="match status" value="1"/>
</dbReference>
<reference evidence="3" key="1">
    <citation type="journal article" date="2019" name="Int. J. Syst. Evol. Microbiol.">
        <title>The Global Catalogue of Microorganisms (GCM) 10K type strain sequencing project: providing services to taxonomists for standard genome sequencing and annotation.</title>
        <authorList>
            <consortium name="The Broad Institute Genomics Platform"/>
            <consortium name="The Broad Institute Genome Sequencing Center for Infectious Disease"/>
            <person name="Wu L."/>
            <person name="Ma J."/>
        </authorList>
    </citation>
    <scope>NUCLEOTIDE SEQUENCE [LARGE SCALE GENOMIC DNA]</scope>
    <source>
        <strain evidence="3">JCM 16545</strain>
    </source>
</reference>
<feature type="domain" description="Protein kinase" evidence="1">
    <location>
        <begin position="40"/>
        <end position="316"/>
    </location>
</feature>
<dbReference type="Proteomes" id="UP001597369">
    <property type="component" value="Unassembled WGS sequence"/>
</dbReference>
<dbReference type="SUPFAM" id="SSF56112">
    <property type="entry name" value="Protein kinase-like (PK-like)"/>
    <property type="match status" value="1"/>
</dbReference>
<comment type="caution">
    <text evidence="2">The sequence shown here is derived from an EMBL/GenBank/DDBJ whole genome shotgun (WGS) entry which is preliminary data.</text>
</comment>